<keyword evidence="2" id="KW-0479">Metal-binding</keyword>
<dbReference type="PROSITE" id="PS00332">
    <property type="entry name" value="SOD_CU_ZN_2"/>
    <property type="match status" value="1"/>
</dbReference>
<comment type="cofactor">
    <cofactor evidence="2">
        <name>Cu cation</name>
        <dbReference type="ChEBI" id="CHEBI:23378"/>
    </cofactor>
    <text evidence="2">Binds 1 copper ion per subunit.</text>
</comment>
<keyword evidence="2" id="KW-0186">Copper</keyword>
<dbReference type="InterPro" id="IPR001424">
    <property type="entry name" value="SOD_Cu_Zn_dom"/>
</dbReference>
<dbReference type="InterPro" id="IPR018152">
    <property type="entry name" value="SOD_Cu/Zn_BS"/>
</dbReference>
<keyword evidence="2" id="KW-0560">Oxidoreductase</keyword>
<feature type="chain" id="PRO_5026245743" description="Superoxide dismutase [Cu-Zn]" evidence="3">
    <location>
        <begin position="33"/>
        <end position="197"/>
    </location>
</feature>
<evidence type="ECO:0000259" key="4">
    <source>
        <dbReference type="Pfam" id="PF00080"/>
    </source>
</evidence>
<dbReference type="GO" id="GO:0004784">
    <property type="term" value="F:superoxide dismutase activity"/>
    <property type="evidence" value="ECO:0007669"/>
    <property type="project" value="UniProtKB-EC"/>
</dbReference>
<dbReference type="Proteomes" id="UP000501939">
    <property type="component" value="Chromosome"/>
</dbReference>
<name>A0A6G8S767_9GAMM</name>
<comment type="catalytic activity">
    <reaction evidence="2">
        <text>2 superoxide + 2 H(+) = H2O2 + O2</text>
        <dbReference type="Rhea" id="RHEA:20696"/>
        <dbReference type="ChEBI" id="CHEBI:15378"/>
        <dbReference type="ChEBI" id="CHEBI:15379"/>
        <dbReference type="ChEBI" id="CHEBI:16240"/>
        <dbReference type="ChEBI" id="CHEBI:18421"/>
        <dbReference type="EC" id="1.15.1.1"/>
    </reaction>
</comment>
<evidence type="ECO:0000313" key="5">
    <source>
        <dbReference type="EMBL" id="QIO09941.1"/>
    </source>
</evidence>
<proteinExistence type="inferred from homology"/>
<comment type="cofactor">
    <cofactor evidence="2">
        <name>Zn(2+)</name>
        <dbReference type="ChEBI" id="CHEBI:29105"/>
    </cofactor>
    <text evidence="2">Binds 1 zinc ion per subunit.</text>
</comment>
<dbReference type="SUPFAM" id="SSF49329">
    <property type="entry name" value="Cu,Zn superoxide dismutase-like"/>
    <property type="match status" value="1"/>
</dbReference>
<dbReference type="KEGG" id="alj:G8D99_13570"/>
<sequence length="197" mass="20275">MFSQFKSVFTSSNRLKVSALCACVGLALSACTTPTPNTTTKTSHAPVQTIHVNAVSPAGVGEKIGQISFQDSTEGLVIKTDLKNLPAGFHGFHIHEKGSCDPAEKDGKIGAAFAAGGHFNPENVAGHGTPNDGHMGDLPVLNVDSNGVAKTTVIAPRLTLDKVQGLAIMVHAGGDNYSDHPKPLGGGGDRIACGVIR</sequence>
<dbReference type="EC" id="1.15.1.1" evidence="2"/>
<comment type="similarity">
    <text evidence="1 2">Belongs to the Cu-Zn superoxide dismutase family.</text>
</comment>
<keyword evidence="3" id="KW-0732">Signal</keyword>
<keyword evidence="6" id="KW-1185">Reference proteome</keyword>
<dbReference type="CDD" id="cd00305">
    <property type="entry name" value="Cu-Zn_Superoxide_Dismutase"/>
    <property type="match status" value="1"/>
</dbReference>
<keyword evidence="2" id="KW-0862">Zinc</keyword>
<protein>
    <recommendedName>
        <fullName evidence="2">Superoxide dismutase [Cu-Zn]</fullName>
        <ecNumber evidence="2">1.15.1.1</ecNumber>
    </recommendedName>
</protein>
<evidence type="ECO:0000313" key="6">
    <source>
        <dbReference type="Proteomes" id="UP000501939"/>
    </source>
</evidence>
<reference evidence="5 6" key="1">
    <citation type="submission" date="2020-03" db="EMBL/GenBank/DDBJ databases">
        <authorList>
            <person name="Zhu W."/>
        </authorList>
    </citation>
    <scope>NUCLEOTIDE SEQUENCE [LARGE SCALE GENOMIC DNA]</scope>
    <source>
        <strain evidence="5 6">185</strain>
    </source>
</reference>
<organism evidence="5 6">
    <name type="scientific">Acinetobacter lanii</name>
    <dbReference type="NCBI Taxonomy" id="2715163"/>
    <lineage>
        <taxon>Bacteria</taxon>
        <taxon>Pseudomonadati</taxon>
        <taxon>Pseudomonadota</taxon>
        <taxon>Gammaproteobacteria</taxon>
        <taxon>Moraxellales</taxon>
        <taxon>Moraxellaceae</taxon>
        <taxon>Acinetobacter</taxon>
    </lineage>
</organism>
<dbReference type="Gene3D" id="2.60.40.200">
    <property type="entry name" value="Superoxide dismutase, copper/zinc binding domain"/>
    <property type="match status" value="1"/>
</dbReference>
<dbReference type="PANTHER" id="PTHR10003">
    <property type="entry name" value="SUPEROXIDE DISMUTASE CU-ZN -RELATED"/>
    <property type="match status" value="1"/>
</dbReference>
<dbReference type="AlphaFoldDB" id="A0A6G8S767"/>
<dbReference type="EMBL" id="CP049916">
    <property type="protein sequence ID" value="QIO09941.1"/>
    <property type="molecule type" value="Genomic_DNA"/>
</dbReference>
<evidence type="ECO:0000256" key="3">
    <source>
        <dbReference type="SAM" id="SignalP"/>
    </source>
</evidence>
<feature type="domain" description="Superoxide dismutase copper/zinc binding" evidence="4">
    <location>
        <begin position="65"/>
        <end position="196"/>
    </location>
</feature>
<dbReference type="Pfam" id="PF00080">
    <property type="entry name" value="Sod_Cu"/>
    <property type="match status" value="1"/>
</dbReference>
<feature type="signal peptide" evidence="3">
    <location>
        <begin position="1"/>
        <end position="32"/>
    </location>
</feature>
<dbReference type="NCBIfam" id="NF007628">
    <property type="entry name" value="PRK10290.1"/>
    <property type="match status" value="1"/>
</dbReference>
<accession>A0A6G8S767</accession>
<gene>
    <name evidence="5" type="ORF">G8D99_13570</name>
</gene>
<evidence type="ECO:0000256" key="1">
    <source>
        <dbReference type="ARBA" id="ARBA00010457"/>
    </source>
</evidence>
<comment type="function">
    <text evidence="2">Destroys radicals which are normally produced within the cells and which are toxic to biological systems.</text>
</comment>
<dbReference type="RefSeq" id="WP_166326796.1">
    <property type="nucleotide sequence ID" value="NZ_CP049916.1"/>
</dbReference>
<evidence type="ECO:0000256" key="2">
    <source>
        <dbReference type="RuleBase" id="RU000393"/>
    </source>
</evidence>
<dbReference type="PROSITE" id="PS00087">
    <property type="entry name" value="SOD_CU_ZN_1"/>
    <property type="match status" value="1"/>
</dbReference>
<dbReference type="InterPro" id="IPR036423">
    <property type="entry name" value="SOD-like_Cu/Zn_dom_sf"/>
</dbReference>
<dbReference type="GO" id="GO:0005507">
    <property type="term" value="F:copper ion binding"/>
    <property type="evidence" value="ECO:0007669"/>
    <property type="project" value="InterPro"/>
</dbReference>
<dbReference type="InterPro" id="IPR024134">
    <property type="entry name" value="SOD_Cu/Zn_/chaperone"/>
</dbReference>